<protein>
    <submittedName>
        <fullName evidence="2">Uncharacterized protein</fullName>
    </submittedName>
</protein>
<gene>
    <name evidence="2" type="ORF">NSMM_240008</name>
</gene>
<keyword evidence="1" id="KW-1133">Transmembrane helix</keyword>
<evidence type="ECO:0000313" key="2">
    <source>
        <dbReference type="EMBL" id="SCZ84624.1"/>
    </source>
</evidence>
<proteinExistence type="predicted"/>
<name>A0A1G5SBN6_9PROT</name>
<keyword evidence="1" id="KW-0812">Transmembrane</keyword>
<accession>A0A1G5SBN6</accession>
<evidence type="ECO:0000313" key="3">
    <source>
        <dbReference type="Proteomes" id="UP000198729"/>
    </source>
</evidence>
<keyword evidence="1" id="KW-0472">Membrane</keyword>
<dbReference type="Proteomes" id="UP000198729">
    <property type="component" value="Unassembled WGS sequence"/>
</dbReference>
<evidence type="ECO:0000256" key="1">
    <source>
        <dbReference type="SAM" id="Phobius"/>
    </source>
</evidence>
<dbReference type="RefSeq" id="WP_090284247.1">
    <property type="nucleotide sequence ID" value="NZ_FMWO01000030.1"/>
</dbReference>
<reference evidence="2 3" key="1">
    <citation type="submission" date="2016-10" db="EMBL/GenBank/DDBJ databases">
        <authorList>
            <person name="de Groot N.N."/>
        </authorList>
    </citation>
    <scope>NUCLEOTIDE SEQUENCE [LARGE SCALE GENOMIC DNA]</scope>
    <source>
        <strain evidence="2">1</strain>
    </source>
</reference>
<dbReference type="OrthoDB" id="2191107at2"/>
<dbReference type="AlphaFoldDB" id="A0A1G5SBN6"/>
<feature type="transmembrane region" description="Helical" evidence="1">
    <location>
        <begin position="6"/>
        <end position="31"/>
    </location>
</feature>
<dbReference type="EMBL" id="FMWO01000030">
    <property type="protein sequence ID" value="SCZ84624.1"/>
    <property type="molecule type" value="Genomic_DNA"/>
</dbReference>
<sequence>MSDPTTAQIFVTLSASLLSGLIGLGISTWHYRRFEVRKAKLDTLKKVISNRYDLQGDEFSRGLNEIVLVFNKSPSVMKALAAFHGKVVTRQDVEDALLALLKSMCTDLGVGYEQFNDSFFLKPFNTRMSSL</sequence>
<organism evidence="2 3">
    <name type="scientific">Nitrosomonas mobilis</name>
    <dbReference type="NCBI Taxonomy" id="51642"/>
    <lineage>
        <taxon>Bacteria</taxon>
        <taxon>Pseudomonadati</taxon>
        <taxon>Pseudomonadota</taxon>
        <taxon>Betaproteobacteria</taxon>
        <taxon>Nitrosomonadales</taxon>
        <taxon>Nitrosomonadaceae</taxon>
        <taxon>Nitrosomonas</taxon>
    </lineage>
</organism>
<keyword evidence="3" id="KW-1185">Reference proteome</keyword>
<dbReference type="STRING" id="51642.NSMM_240008"/>